<dbReference type="Gene3D" id="3.40.50.12780">
    <property type="entry name" value="N-terminal domain of ligase-like"/>
    <property type="match status" value="1"/>
</dbReference>
<sequence length="365" mass="41570">MADYYKVPETHPHFKLNKQHFSNAELRQHAFHFIKEGEAYEEEVGNFLLEWLKPQDFVEVKTSGSTGTPKTIQLKKEYMVNSALATCKYFDLPDHTTALLCLPATYIAGKMMIIRAIVCGWQLDLVPPSSTPLDQVFKIYDFCAMTPFQLDNSVARLHLVKKLIVGGGAMSLRLQKMVKEVNTKVYETYGMTETITHIAARRINPTKKKKQSRPFKVLPNINISKDDRGCLVIKAPNLSDEVIITNDVVDILTYKKFHWKGRIDNVINSGGVKLHPEEIEKKLGKIIDSRFFITSIPDDALGDKLVLFIEAAFSEEGLAEMKESISSLKSLEKFEHPKKIYFVEKFEETSSGKIHRDNTLKSRVN</sequence>
<reference evidence="3" key="1">
    <citation type="submission" date="2016-10" db="EMBL/GenBank/DDBJ databases">
        <authorList>
            <person name="Varghese N."/>
            <person name="Submissions S."/>
        </authorList>
    </citation>
    <scope>NUCLEOTIDE SEQUENCE [LARGE SCALE GENOMIC DNA]</scope>
    <source>
        <strain evidence="3">DSM 24499</strain>
    </source>
</reference>
<proteinExistence type="predicted"/>
<keyword evidence="3" id="KW-1185">Reference proteome</keyword>
<evidence type="ECO:0000313" key="3">
    <source>
        <dbReference type="Proteomes" id="UP000199438"/>
    </source>
</evidence>
<dbReference type="PANTHER" id="PTHR43201">
    <property type="entry name" value="ACYL-COA SYNTHETASE"/>
    <property type="match status" value="1"/>
</dbReference>
<dbReference type="GO" id="GO:0006631">
    <property type="term" value="P:fatty acid metabolic process"/>
    <property type="evidence" value="ECO:0007669"/>
    <property type="project" value="TreeGrafter"/>
</dbReference>
<dbReference type="GO" id="GO:0031956">
    <property type="term" value="F:medium-chain fatty acid-CoA ligase activity"/>
    <property type="evidence" value="ECO:0007669"/>
    <property type="project" value="TreeGrafter"/>
</dbReference>
<dbReference type="OrthoDB" id="8870348at2"/>
<keyword evidence="2" id="KW-0436">Ligase</keyword>
<feature type="domain" description="AMP-dependent synthetase/ligase" evidence="1">
    <location>
        <begin position="62"/>
        <end position="220"/>
    </location>
</feature>
<dbReference type="InterPro" id="IPR045851">
    <property type="entry name" value="AMP-bd_C_sf"/>
</dbReference>
<name>A0A1I1MWI7_9FLAO</name>
<evidence type="ECO:0000313" key="2">
    <source>
        <dbReference type="EMBL" id="SFC89804.1"/>
    </source>
</evidence>
<organism evidence="2 3">
    <name type="scientific">Zunongwangia mangrovi</name>
    <dbReference type="NCBI Taxonomy" id="1334022"/>
    <lineage>
        <taxon>Bacteria</taxon>
        <taxon>Pseudomonadati</taxon>
        <taxon>Bacteroidota</taxon>
        <taxon>Flavobacteriia</taxon>
        <taxon>Flavobacteriales</taxon>
        <taxon>Flavobacteriaceae</taxon>
        <taxon>Zunongwangia</taxon>
    </lineage>
</organism>
<dbReference type="InterPro" id="IPR000873">
    <property type="entry name" value="AMP-dep_synth/lig_dom"/>
</dbReference>
<dbReference type="PANTHER" id="PTHR43201:SF32">
    <property type="entry name" value="2-SUCCINYLBENZOATE--COA LIGASE, CHLOROPLASTIC_PEROXISOMAL"/>
    <property type="match status" value="1"/>
</dbReference>
<protein>
    <submittedName>
        <fullName evidence="2">O-succinylbenzoic acid--CoA ligase</fullName>
    </submittedName>
</protein>
<dbReference type="AlphaFoldDB" id="A0A1I1MWI7"/>
<dbReference type="Proteomes" id="UP000199438">
    <property type="component" value="Unassembled WGS sequence"/>
</dbReference>
<dbReference type="SUPFAM" id="SSF56801">
    <property type="entry name" value="Acetyl-CoA synthetase-like"/>
    <property type="match status" value="1"/>
</dbReference>
<dbReference type="InterPro" id="IPR042099">
    <property type="entry name" value="ANL_N_sf"/>
</dbReference>
<dbReference type="Pfam" id="PF00501">
    <property type="entry name" value="AMP-binding"/>
    <property type="match status" value="1"/>
</dbReference>
<dbReference type="Gene3D" id="3.30.300.30">
    <property type="match status" value="1"/>
</dbReference>
<dbReference type="EMBL" id="FOKV01000012">
    <property type="protein sequence ID" value="SFC89804.1"/>
    <property type="molecule type" value="Genomic_DNA"/>
</dbReference>
<evidence type="ECO:0000259" key="1">
    <source>
        <dbReference type="Pfam" id="PF00501"/>
    </source>
</evidence>
<dbReference type="RefSeq" id="WP_092544906.1">
    <property type="nucleotide sequence ID" value="NZ_FOKV01000012.1"/>
</dbReference>
<dbReference type="STRING" id="1334022.SAMN04487907_11232"/>
<gene>
    <name evidence="2" type="ORF">SAMN04487907_11232</name>
</gene>
<accession>A0A1I1MWI7</accession>